<feature type="domain" description="ApeA N-terminal" evidence="2">
    <location>
        <begin position="14"/>
        <end position="305"/>
    </location>
</feature>
<dbReference type="Proteomes" id="UP000095214">
    <property type="component" value="Chromosome"/>
</dbReference>
<gene>
    <name evidence="3" type="ORF">BH719_03575</name>
</gene>
<proteinExistence type="predicted"/>
<dbReference type="InterPro" id="IPR041229">
    <property type="entry name" value="HEPN_Apea"/>
</dbReference>
<dbReference type="InterPro" id="IPR041223">
    <property type="entry name" value="ApeA_NTD"/>
</dbReference>
<protein>
    <submittedName>
        <fullName evidence="3">Uncharacterized protein</fullName>
    </submittedName>
</protein>
<dbReference type="OrthoDB" id="4578094at2"/>
<dbReference type="Pfam" id="PF18862">
    <property type="entry name" value="ApeA_NTD1"/>
    <property type="match status" value="1"/>
</dbReference>
<dbReference type="AlphaFoldDB" id="A0A1D8B1M1"/>
<dbReference type="EMBL" id="CP017298">
    <property type="protein sequence ID" value="AOS47050.1"/>
    <property type="molecule type" value="Genomic_DNA"/>
</dbReference>
<reference evidence="3 4" key="1">
    <citation type="submission" date="2016-09" db="EMBL/GenBank/DDBJ databases">
        <title>Complete genome sequence of Actinomyces hongkongensis HKU8.</title>
        <authorList>
            <person name="Gao Y.-X."/>
            <person name="Zhou Y.-Y."/>
            <person name="Xie Y."/>
            <person name="Wang M."/>
            <person name="Wang S.-J."/>
            <person name="Shen S.-G."/>
        </authorList>
    </citation>
    <scope>NUCLEOTIDE SEQUENCE [LARGE SCALE GENOMIC DNA]</scope>
    <source>
        <strain evidence="3 4">HKU8</strain>
    </source>
</reference>
<evidence type="ECO:0000313" key="3">
    <source>
        <dbReference type="EMBL" id="AOS47050.1"/>
    </source>
</evidence>
<keyword evidence="4" id="KW-1185">Reference proteome</keyword>
<feature type="domain" description="Apea-like HEPN" evidence="1">
    <location>
        <begin position="335"/>
        <end position="464"/>
    </location>
</feature>
<name>A0A1D8B1M1_9ACTO</name>
<dbReference type="STRING" id="178339.BH719_03575"/>
<accession>A0A1D8B1M1</accession>
<dbReference type="Pfam" id="PF18739">
    <property type="entry name" value="HEPN_Apea"/>
    <property type="match status" value="1"/>
</dbReference>
<sequence length="494" mass="54291">MTNNPLNLDEAVELAGLWWLPDEPGKQIPGILRYDGEGRSSLSLIGAFEDRIFSTLAPGVMDELEGTRTWDVIHGVAEQREVTLLGCVPTRSERTMLARVESPDLQTVSATIAVIGAHLGGEDDAIFAAAEVSVEDLTLWAASSVFSGSFGSRDGKLDGTGTVSVKPVNAETVTVDGTEYSLVHTHTLPFFDRRKGRTVGRMRDAASIRIRQAEPFTLRAGLDAASLIQDLIALATHRAAGVIWLQLEVAGTETVLPNGQPLPRRRANVLYSPVAPGKHDEKGVDPDRVFFTCRELPFEEVMQRWCEAHGRLQAATNMILGLRYAPARFVENNLLMAVGAAEALHRGLDIDEKPIPEAEFKAIRNAMLDQVPEEHRGRFKAAIRNSPTLRDRLFALAARPDQDAIMQLVPDVDHWAKRTARARNDLAHEGRTPNHSIDELDAIVGATTAVVILNILHELGLSAERQRQIVREHPQLRTVCQKASEWLVAPESNS</sequence>
<evidence type="ECO:0000259" key="2">
    <source>
        <dbReference type="Pfam" id="PF18862"/>
    </source>
</evidence>
<evidence type="ECO:0000313" key="4">
    <source>
        <dbReference type="Proteomes" id="UP000095214"/>
    </source>
</evidence>
<dbReference type="RefSeq" id="WP_009743384.1">
    <property type="nucleotide sequence ID" value="NZ_CP017298.1"/>
</dbReference>
<dbReference type="KEGG" id="phon:BH719_03575"/>
<organism evidence="3 4">
    <name type="scientific">Pauljensenia hongkongensis</name>
    <dbReference type="NCBI Taxonomy" id="178339"/>
    <lineage>
        <taxon>Bacteria</taxon>
        <taxon>Bacillati</taxon>
        <taxon>Actinomycetota</taxon>
        <taxon>Actinomycetes</taxon>
        <taxon>Actinomycetales</taxon>
        <taxon>Actinomycetaceae</taxon>
        <taxon>Pauljensenia</taxon>
    </lineage>
</organism>
<evidence type="ECO:0000259" key="1">
    <source>
        <dbReference type="Pfam" id="PF18739"/>
    </source>
</evidence>